<accession>A0A6A5JZ27</accession>
<reference evidence="1" key="1">
    <citation type="submission" date="2020-01" db="EMBL/GenBank/DDBJ databases">
        <authorList>
            <consortium name="DOE Joint Genome Institute"/>
            <person name="Haridas S."/>
            <person name="Albert R."/>
            <person name="Binder M."/>
            <person name="Bloem J."/>
            <person name="Labutti K."/>
            <person name="Salamov A."/>
            <person name="Andreopoulos B."/>
            <person name="Baker S.E."/>
            <person name="Barry K."/>
            <person name="Bills G."/>
            <person name="Bluhm B.H."/>
            <person name="Cannon C."/>
            <person name="Castanera R."/>
            <person name="Culley D.E."/>
            <person name="Daum C."/>
            <person name="Ezra D."/>
            <person name="Gonzalez J.B."/>
            <person name="Henrissat B."/>
            <person name="Kuo A."/>
            <person name="Liang C."/>
            <person name="Lipzen A."/>
            <person name="Lutzoni F."/>
            <person name="Magnuson J."/>
            <person name="Mondo S."/>
            <person name="Nolan M."/>
            <person name="Ohm R."/>
            <person name="Pangilinan J."/>
            <person name="Park H.-J."/>
            <person name="Ramirez L."/>
            <person name="Alfaro M."/>
            <person name="Sun H."/>
            <person name="Tritt A."/>
            <person name="Yoshinaga Y."/>
            <person name="Zwiers L.-H."/>
            <person name="Turgeon B.G."/>
            <person name="Goodwin S.B."/>
            <person name="Spatafora J.W."/>
            <person name="Crous P.W."/>
            <person name="Grigoriev I.V."/>
        </authorList>
    </citation>
    <scope>NUCLEOTIDE SEQUENCE</scope>
    <source>
        <strain evidence="1">P77</strain>
    </source>
</reference>
<name>A0A6A5JZ27_9PLEO</name>
<dbReference type="AlphaFoldDB" id="A0A6A5JZ27"/>
<sequence>MSTPQAHPSAKKKLKVRLDTLNNTHLNPPTFTPTPTPPPTPSIVDHTFAQYKAANLSVSSQYATIGKLRSEMPIVDRDEVDDALLRSLALQLELAVFPTCKMMQVDAVAVKRMLDDSFRKAYGGAVEAEVLVKMGGLRGEGGDGAPGAGESILEEVDVVVGMPPPQKKAKMMPLGEVRKDINAYVARRKRPKYGCRVVLLRSEAVCKKWDALAGGL</sequence>
<dbReference type="EMBL" id="ML975439">
    <property type="protein sequence ID" value="KAF1829511.1"/>
    <property type="molecule type" value="Genomic_DNA"/>
</dbReference>
<proteinExistence type="predicted"/>
<dbReference type="Proteomes" id="UP000800040">
    <property type="component" value="Unassembled WGS sequence"/>
</dbReference>
<keyword evidence="2" id="KW-1185">Reference proteome</keyword>
<evidence type="ECO:0000313" key="2">
    <source>
        <dbReference type="Proteomes" id="UP000800040"/>
    </source>
</evidence>
<protein>
    <submittedName>
        <fullName evidence="1">Uncharacterized protein</fullName>
    </submittedName>
</protein>
<gene>
    <name evidence="1" type="ORF">BDW02DRAFT_145588</name>
</gene>
<dbReference type="OrthoDB" id="3687828at2759"/>
<evidence type="ECO:0000313" key="1">
    <source>
        <dbReference type="EMBL" id="KAF1829511.1"/>
    </source>
</evidence>
<organism evidence="1 2">
    <name type="scientific">Decorospora gaudefroyi</name>
    <dbReference type="NCBI Taxonomy" id="184978"/>
    <lineage>
        <taxon>Eukaryota</taxon>
        <taxon>Fungi</taxon>
        <taxon>Dikarya</taxon>
        <taxon>Ascomycota</taxon>
        <taxon>Pezizomycotina</taxon>
        <taxon>Dothideomycetes</taxon>
        <taxon>Pleosporomycetidae</taxon>
        <taxon>Pleosporales</taxon>
        <taxon>Pleosporineae</taxon>
        <taxon>Pleosporaceae</taxon>
        <taxon>Decorospora</taxon>
    </lineage>
</organism>